<evidence type="ECO:0000256" key="3">
    <source>
        <dbReference type="SAM" id="Phobius"/>
    </source>
</evidence>
<comment type="similarity">
    <text evidence="1">Belongs to the type III secretion exporter family.</text>
</comment>
<dbReference type="PRINTS" id="PR00950">
    <property type="entry name" value="TYPE3IMSPROT"/>
</dbReference>
<comment type="caution">
    <text evidence="4">The sequence shown here is derived from an EMBL/GenBank/DDBJ whole genome shotgun (WGS) entry which is preliminary data.</text>
</comment>
<evidence type="ECO:0000256" key="2">
    <source>
        <dbReference type="SAM" id="MobiDB-lite"/>
    </source>
</evidence>
<dbReference type="InterPro" id="IPR029025">
    <property type="entry name" value="T3SS_substrate_exporter_C"/>
</dbReference>
<proteinExistence type="inferred from homology"/>
<dbReference type="PANTHER" id="PTHR30531">
    <property type="entry name" value="FLAGELLAR BIOSYNTHETIC PROTEIN FLHB"/>
    <property type="match status" value="1"/>
</dbReference>
<evidence type="ECO:0000256" key="1">
    <source>
        <dbReference type="ARBA" id="ARBA00010690"/>
    </source>
</evidence>
<dbReference type="RefSeq" id="WP_344698751.1">
    <property type="nucleotide sequence ID" value="NZ_BAABBM010000001.1"/>
</dbReference>
<evidence type="ECO:0000313" key="4">
    <source>
        <dbReference type="EMBL" id="GAA3894187.1"/>
    </source>
</evidence>
<dbReference type="SUPFAM" id="SSF160544">
    <property type="entry name" value="EscU C-terminal domain-like"/>
    <property type="match status" value="1"/>
</dbReference>
<dbReference type="Pfam" id="PF01312">
    <property type="entry name" value="Bac_export_2"/>
    <property type="match status" value="1"/>
</dbReference>
<feature type="transmembrane region" description="Helical" evidence="3">
    <location>
        <begin position="152"/>
        <end position="175"/>
    </location>
</feature>
<keyword evidence="3" id="KW-1133">Transmembrane helix</keyword>
<feature type="region of interest" description="Disordered" evidence="2">
    <location>
        <begin position="1"/>
        <end position="24"/>
    </location>
</feature>
<dbReference type="PANTHER" id="PTHR30531:SF12">
    <property type="entry name" value="FLAGELLAR BIOSYNTHETIC PROTEIN FLHB"/>
    <property type="match status" value="1"/>
</dbReference>
<sequence>MAAEADQKTEAPTPRRRQEAEREGDLLQSRELGTALVLSAGALWAWLVGPLFVGTCQHLVAGGLTISRSELTDFDPWRSLARLLIPLAVPVGALFGLALVASAMGPAILGSLGFRTGAFAFKANRINPVSGIKRIFSLNGLVELGKSLAKTLVVGAAGYWLLTRHVGGLFSLAAMDARSSAAAIGSLFRLALSVLAASLLLIALIDVPVQIFQRNRRLRMSKEEVREDMKQTEGSPEVKRAIRQRQHEVLSGSARKAVKEATVVLTNPTHFAIALRYDPMKDGAPIVVARGRGETAKAIKALAREGAVPTLEYPQLARAIYFTSRAGQVIAEDLFIAVATVLAFVFRLEESLAEGVEQPSVLVPEGKRFDENGHPIGATASRPAH</sequence>
<feature type="transmembrane region" description="Helical" evidence="3">
    <location>
        <begin position="35"/>
        <end position="60"/>
    </location>
</feature>
<organism evidence="4 5">
    <name type="scientific">Sphingomonas limnosediminicola</name>
    <dbReference type="NCBI Taxonomy" id="940133"/>
    <lineage>
        <taxon>Bacteria</taxon>
        <taxon>Pseudomonadati</taxon>
        <taxon>Pseudomonadota</taxon>
        <taxon>Alphaproteobacteria</taxon>
        <taxon>Sphingomonadales</taxon>
        <taxon>Sphingomonadaceae</taxon>
        <taxon>Sphingomonas</taxon>
    </lineage>
</organism>
<keyword evidence="3" id="KW-0472">Membrane</keyword>
<evidence type="ECO:0000313" key="5">
    <source>
        <dbReference type="Proteomes" id="UP001500827"/>
    </source>
</evidence>
<feature type="region of interest" description="Disordered" evidence="2">
    <location>
        <begin position="364"/>
        <end position="385"/>
    </location>
</feature>
<dbReference type="Gene3D" id="3.40.1690.10">
    <property type="entry name" value="secretion proteins EscU"/>
    <property type="match status" value="1"/>
</dbReference>
<gene>
    <name evidence="4" type="primary">flhB</name>
    <name evidence="4" type="ORF">GCM10022276_11740</name>
</gene>
<protein>
    <submittedName>
        <fullName evidence="4">Flagellar biosynthesis protein FlhB</fullName>
    </submittedName>
</protein>
<keyword evidence="4" id="KW-0969">Cilium</keyword>
<dbReference type="EMBL" id="BAABBM010000001">
    <property type="protein sequence ID" value="GAA3894187.1"/>
    <property type="molecule type" value="Genomic_DNA"/>
</dbReference>
<keyword evidence="5" id="KW-1185">Reference proteome</keyword>
<name>A0ABP7L6Q3_9SPHN</name>
<accession>A0ABP7L6Q3</accession>
<keyword evidence="3" id="KW-0812">Transmembrane</keyword>
<feature type="transmembrane region" description="Helical" evidence="3">
    <location>
        <begin position="187"/>
        <end position="212"/>
    </location>
</feature>
<keyword evidence="4" id="KW-0966">Cell projection</keyword>
<reference evidence="5" key="1">
    <citation type="journal article" date="2019" name="Int. J. Syst. Evol. Microbiol.">
        <title>The Global Catalogue of Microorganisms (GCM) 10K type strain sequencing project: providing services to taxonomists for standard genome sequencing and annotation.</title>
        <authorList>
            <consortium name="The Broad Institute Genomics Platform"/>
            <consortium name="The Broad Institute Genome Sequencing Center for Infectious Disease"/>
            <person name="Wu L."/>
            <person name="Ma J."/>
        </authorList>
    </citation>
    <scope>NUCLEOTIDE SEQUENCE [LARGE SCALE GENOMIC DNA]</scope>
    <source>
        <strain evidence="5">JCM 17543</strain>
    </source>
</reference>
<keyword evidence="4" id="KW-0282">Flagellum</keyword>
<dbReference type="Proteomes" id="UP001500827">
    <property type="component" value="Unassembled WGS sequence"/>
</dbReference>
<dbReference type="InterPro" id="IPR006135">
    <property type="entry name" value="T3SS_substrate_exporter"/>
</dbReference>